<feature type="signal peptide" evidence="2">
    <location>
        <begin position="1"/>
        <end position="18"/>
    </location>
</feature>
<feature type="chain" id="PRO_5042172352" description="Exostosin GT47 domain-containing protein" evidence="2">
    <location>
        <begin position="19"/>
        <end position="700"/>
    </location>
</feature>
<evidence type="ECO:0000256" key="1">
    <source>
        <dbReference type="SAM" id="MobiDB-lite"/>
    </source>
</evidence>
<evidence type="ECO:0000256" key="2">
    <source>
        <dbReference type="SAM" id="SignalP"/>
    </source>
</evidence>
<comment type="caution">
    <text evidence="3">The sequence shown here is derived from an EMBL/GenBank/DDBJ whole genome shotgun (WGS) entry which is preliminary data.</text>
</comment>
<evidence type="ECO:0000313" key="4">
    <source>
        <dbReference type="Proteomes" id="UP001230188"/>
    </source>
</evidence>
<reference evidence="3" key="1">
    <citation type="submission" date="2023-01" db="EMBL/GenBank/DDBJ databases">
        <title>Metagenome sequencing of chrysophaentin producing Chrysophaeum taylorii.</title>
        <authorList>
            <person name="Davison J."/>
            <person name="Bewley C."/>
        </authorList>
    </citation>
    <scope>NUCLEOTIDE SEQUENCE</scope>
    <source>
        <strain evidence="3">NIES-1699</strain>
    </source>
</reference>
<dbReference type="EMBL" id="JAQMWT010000142">
    <property type="protein sequence ID" value="KAJ8609331.1"/>
    <property type="molecule type" value="Genomic_DNA"/>
</dbReference>
<accession>A0AAD7UKT5</accession>
<organism evidence="3 4">
    <name type="scientific">Chrysophaeum taylorii</name>
    <dbReference type="NCBI Taxonomy" id="2483200"/>
    <lineage>
        <taxon>Eukaryota</taxon>
        <taxon>Sar</taxon>
        <taxon>Stramenopiles</taxon>
        <taxon>Ochrophyta</taxon>
        <taxon>Pelagophyceae</taxon>
        <taxon>Pelagomonadales</taxon>
        <taxon>Pelagomonadaceae</taxon>
        <taxon>Chrysophaeum</taxon>
    </lineage>
</organism>
<evidence type="ECO:0000313" key="3">
    <source>
        <dbReference type="EMBL" id="KAJ8609331.1"/>
    </source>
</evidence>
<keyword evidence="2" id="KW-0732">Signal</keyword>
<proteinExistence type="predicted"/>
<sequence>MRLRLARLVALWLGGSQGEGRFTTLKRTAKSAGDPAARRLGSWVFGARAFVATCDKDVVFVTYRLSNWQASARGCGAVLYVDTRHGASDERDALRHMENLPQTIGLLYVGNWRGKEEALPPLDARIVAQVRANVAPRPVVRLYWPEAFTSQEEDEEEESKWWVGGGELLEENRETLGVYVASPRVCARAEALRTLCEAVGRCGALSTHCARSLGPTAAKRVLAKHSKRNLHGLSDRVRMFRNYRFVASVQPDATKGFVGDSLRAAYEAGAIPILLKDVESPWTLALFNASSMVVVSQSDSSIADRVADVARNPEELRAAREAKKLTPLGERFVLRAGSPNLDRIRDAVRLVFLANATVFVAGDEFDPAASTIWSRREAAYGSWNAPETVEIRVVAITSPRHAAERSAHLSEIFELFERGFRAKPEFVDAVFFHSKPRKRDCGWLEQMPIGTAGVLAAHREAWKHYLNCSTGPCDDNDYDDTNASLACYLKRDAATRCSRTFARENSTRREWAVVFEDDAMMPLAASNHADLMILEIARQLAMARDEGADLLYLGSCGAGDVDQQYREKNWLCTHSYAVTPYGAQRLLEYVKFDCDPSVSHEHRPPLDWQMRDVCRPWRRAAYLPDNARMACGGVHSINPLFYHKPPDNITNKTKTHGLFFQYASQSLRAEANNIRIPTAPAPGAHHHVSHLGASFSSLRE</sequence>
<name>A0AAD7UKT5_9STRA</name>
<dbReference type="Proteomes" id="UP001230188">
    <property type="component" value="Unassembled WGS sequence"/>
</dbReference>
<protein>
    <recommendedName>
        <fullName evidence="5">Exostosin GT47 domain-containing protein</fullName>
    </recommendedName>
</protein>
<feature type="region of interest" description="Disordered" evidence="1">
    <location>
        <begin position="678"/>
        <end position="700"/>
    </location>
</feature>
<dbReference type="AlphaFoldDB" id="A0AAD7UKT5"/>
<keyword evidence="4" id="KW-1185">Reference proteome</keyword>
<evidence type="ECO:0008006" key="5">
    <source>
        <dbReference type="Google" id="ProtNLM"/>
    </source>
</evidence>
<gene>
    <name evidence="3" type="ORF">CTAYLR_009125</name>
</gene>